<evidence type="ECO:0000256" key="1">
    <source>
        <dbReference type="ARBA" id="ARBA00000085"/>
    </source>
</evidence>
<dbReference type="PANTHER" id="PTHR43547">
    <property type="entry name" value="TWO-COMPONENT HISTIDINE KINASE"/>
    <property type="match status" value="1"/>
</dbReference>
<dbReference type="Pfam" id="PF07495">
    <property type="entry name" value="Y_Y_Y"/>
    <property type="match status" value="1"/>
</dbReference>
<dbReference type="PRINTS" id="PR00344">
    <property type="entry name" value="BCTRLSENSOR"/>
</dbReference>
<dbReference type="EC" id="2.7.13.3" evidence="2"/>
<dbReference type="Pfam" id="PF00512">
    <property type="entry name" value="HisKA"/>
    <property type="match status" value="1"/>
</dbReference>
<keyword evidence="6" id="KW-0812">Transmembrane</keyword>
<evidence type="ECO:0000256" key="3">
    <source>
        <dbReference type="ARBA" id="ARBA00022553"/>
    </source>
</evidence>
<keyword evidence="9" id="KW-1185">Reference proteome</keyword>
<keyword evidence="4 8" id="KW-0808">Transferase</keyword>
<dbReference type="InterPro" id="IPR011110">
    <property type="entry name" value="Reg_prop"/>
</dbReference>
<dbReference type="InterPro" id="IPR013783">
    <property type="entry name" value="Ig-like_fold"/>
</dbReference>
<comment type="caution">
    <text evidence="8">The sequence shown here is derived from an EMBL/GenBank/DDBJ whole genome shotgun (WGS) entry which is preliminary data.</text>
</comment>
<dbReference type="GO" id="GO:0016301">
    <property type="term" value="F:kinase activity"/>
    <property type="evidence" value="ECO:0007669"/>
    <property type="project" value="UniProtKB-KW"/>
</dbReference>
<proteinExistence type="predicted"/>
<feature type="domain" description="Histidine kinase" evidence="7">
    <location>
        <begin position="856"/>
        <end position="1078"/>
    </location>
</feature>
<protein>
    <recommendedName>
        <fullName evidence="2">histidine kinase</fullName>
        <ecNumber evidence="2">2.7.13.3</ecNumber>
    </recommendedName>
</protein>
<name>A0ABR8YWV5_9CLOT</name>
<dbReference type="CDD" id="cd00082">
    <property type="entry name" value="HisKA"/>
    <property type="match status" value="1"/>
</dbReference>
<evidence type="ECO:0000256" key="6">
    <source>
        <dbReference type="SAM" id="Phobius"/>
    </source>
</evidence>
<evidence type="ECO:0000259" key="7">
    <source>
        <dbReference type="PROSITE" id="PS50109"/>
    </source>
</evidence>
<dbReference type="InterPro" id="IPR003594">
    <property type="entry name" value="HATPase_dom"/>
</dbReference>
<keyword evidence="3" id="KW-0597">Phosphoprotein</keyword>
<reference evidence="8 9" key="1">
    <citation type="submission" date="2020-08" db="EMBL/GenBank/DDBJ databases">
        <title>A Genomic Blueprint of the Chicken Gut Microbiome.</title>
        <authorList>
            <person name="Gilroy R."/>
            <person name="Ravi A."/>
            <person name="Getino M."/>
            <person name="Pursley I."/>
            <person name="Horton D.L."/>
            <person name="Alikhan N.-F."/>
            <person name="Baker D."/>
            <person name="Gharbi K."/>
            <person name="Hall N."/>
            <person name="Watson M."/>
            <person name="Adriaenssens E.M."/>
            <person name="Foster-Nyarko E."/>
            <person name="Jarju S."/>
            <person name="Secka A."/>
            <person name="Antonio M."/>
            <person name="Oren A."/>
            <person name="Chaudhuri R."/>
            <person name="La Ragione R.M."/>
            <person name="Hildebrand F."/>
            <person name="Pallen M.J."/>
        </authorList>
    </citation>
    <scope>NUCLEOTIDE SEQUENCE [LARGE SCALE GENOMIC DNA]</scope>
    <source>
        <strain evidence="8 9">N37</strain>
    </source>
</reference>
<dbReference type="InterPro" id="IPR036890">
    <property type="entry name" value="HATPase_C_sf"/>
</dbReference>
<keyword evidence="5" id="KW-0902">Two-component regulatory system</keyword>
<comment type="catalytic activity">
    <reaction evidence="1">
        <text>ATP + protein L-histidine = ADP + protein N-phospho-L-histidine.</text>
        <dbReference type="EC" id="2.7.13.3"/>
    </reaction>
</comment>
<keyword evidence="6" id="KW-1133">Transmembrane helix</keyword>
<dbReference type="Gene3D" id="2.60.40.10">
    <property type="entry name" value="Immunoglobulins"/>
    <property type="match status" value="1"/>
</dbReference>
<dbReference type="SUPFAM" id="SSF63829">
    <property type="entry name" value="Calcium-dependent phosphotriesterase"/>
    <property type="match status" value="3"/>
</dbReference>
<evidence type="ECO:0000313" key="9">
    <source>
        <dbReference type="Proteomes" id="UP000627166"/>
    </source>
</evidence>
<feature type="transmembrane region" description="Helical" evidence="6">
    <location>
        <begin position="794"/>
        <end position="815"/>
    </location>
</feature>
<dbReference type="CDD" id="cd00075">
    <property type="entry name" value="HATPase"/>
    <property type="match status" value="1"/>
</dbReference>
<dbReference type="InterPro" id="IPR003661">
    <property type="entry name" value="HisK_dim/P_dom"/>
</dbReference>
<dbReference type="PANTHER" id="PTHR43547:SF2">
    <property type="entry name" value="HYBRID SIGNAL TRANSDUCTION HISTIDINE KINASE C"/>
    <property type="match status" value="1"/>
</dbReference>
<dbReference type="Gene3D" id="3.30.565.10">
    <property type="entry name" value="Histidine kinase-like ATPase, C-terminal domain"/>
    <property type="match status" value="1"/>
</dbReference>
<dbReference type="InterPro" id="IPR036097">
    <property type="entry name" value="HisK_dim/P_sf"/>
</dbReference>
<dbReference type="SMART" id="SM00387">
    <property type="entry name" value="HATPase_c"/>
    <property type="match status" value="1"/>
</dbReference>
<keyword evidence="4 8" id="KW-0418">Kinase</keyword>
<dbReference type="EMBL" id="JACSQB010000167">
    <property type="protein sequence ID" value="MBD8048715.1"/>
    <property type="molecule type" value="Genomic_DNA"/>
</dbReference>
<dbReference type="InterPro" id="IPR015943">
    <property type="entry name" value="WD40/YVTN_repeat-like_dom_sf"/>
</dbReference>
<gene>
    <name evidence="8" type="ORF">H9637_17045</name>
</gene>
<dbReference type="Gene3D" id="1.10.287.130">
    <property type="match status" value="1"/>
</dbReference>
<evidence type="ECO:0000256" key="2">
    <source>
        <dbReference type="ARBA" id="ARBA00012438"/>
    </source>
</evidence>
<dbReference type="SUPFAM" id="SSF47384">
    <property type="entry name" value="Homodimeric domain of signal transducing histidine kinase"/>
    <property type="match status" value="1"/>
</dbReference>
<dbReference type="SUPFAM" id="SSF55874">
    <property type="entry name" value="ATPase domain of HSP90 chaperone/DNA topoisomerase II/histidine kinase"/>
    <property type="match status" value="1"/>
</dbReference>
<dbReference type="InterPro" id="IPR011123">
    <property type="entry name" value="Y_Y_Y"/>
</dbReference>
<evidence type="ECO:0000313" key="8">
    <source>
        <dbReference type="EMBL" id="MBD8048715.1"/>
    </source>
</evidence>
<dbReference type="Pfam" id="PF07494">
    <property type="entry name" value="Reg_prop"/>
    <property type="match status" value="12"/>
</dbReference>
<organism evidence="8 9">
    <name type="scientific">Clostridium faecium</name>
    <dbReference type="NCBI Taxonomy" id="2762223"/>
    <lineage>
        <taxon>Bacteria</taxon>
        <taxon>Bacillati</taxon>
        <taxon>Bacillota</taxon>
        <taxon>Clostridia</taxon>
        <taxon>Eubacteriales</taxon>
        <taxon>Clostridiaceae</taxon>
        <taxon>Clostridium</taxon>
    </lineage>
</organism>
<evidence type="ECO:0000256" key="5">
    <source>
        <dbReference type="ARBA" id="ARBA00023012"/>
    </source>
</evidence>
<evidence type="ECO:0000256" key="4">
    <source>
        <dbReference type="ARBA" id="ARBA00022777"/>
    </source>
</evidence>
<dbReference type="InterPro" id="IPR005467">
    <property type="entry name" value="His_kinase_dom"/>
</dbReference>
<dbReference type="Proteomes" id="UP000627166">
    <property type="component" value="Unassembled WGS sequence"/>
</dbReference>
<dbReference type="RefSeq" id="WP_191741656.1">
    <property type="nucleotide sequence ID" value="NZ_JACSQB010000167.1"/>
</dbReference>
<dbReference type="Pfam" id="PF02518">
    <property type="entry name" value="HATPase_c"/>
    <property type="match status" value="1"/>
</dbReference>
<accession>A0ABR8YWV5</accession>
<dbReference type="Gene3D" id="2.130.10.10">
    <property type="entry name" value="YVTN repeat-like/Quinoprotein amine dehydrogenase"/>
    <property type="match status" value="3"/>
</dbReference>
<dbReference type="InterPro" id="IPR004358">
    <property type="entry name" value="Sig_transdc_His_kin-like_C"/>
</dbReference>
<keyword evidence="6" id="KW-0472">Membrane</keyword>
<dbReference type="PROSITE" id="PS50109">
    <property type="entry name" value="HIS_KIN"/>
    <property type="match status" value="1"/>
</dbReference>
<sequence length="1086" mass="125709">MIKKIKKLNVFIIAIIFILFFNKYFVQAIENNLKFRKITIKDGLSQSSVECIFQDSKGYMWFGTADGLNRFDGHEFKVYRYNLNDDNSLTSNYINSIIEDKQGFLWIGTTKGLNKIDTYTDKITRYVNDPDNINSLSSYNVWDVMEDSKGYIWVATDKGLNKYDARTNTFTRYFFYKNNSNSLSYDFITSLYEDSDGLIWVGTKDGLNSLDTKKNLFTRYKEDSTNINSISNNYITKIYEDKNKELWIGTKGGLNKYNKKTNKFTHYKSSNSNNQLQSDFIQAISEDSRGILWIGTDRGLSKYNRDTDDFFTYKNQYYDSESLIDNNVLNIYEDRTGMLWIGTYSGISILNPTSKFIHYKKNETEENSLNDNMINGIYVDDQDIIWIATNSGGLNSINRKNGKVKHYMNDPNDDETVSHNRIWSIDEDKDGELWVATSHGLNKFDKTTEKFTRYFNGNDNDKNSLINNEVRYIYVDNSGIIWIGTRHGLDSFDKKKGEFTNYDDLLSDNGIKDQYISSIYEDSDGVLWLGCGVEGGLIKFDRKTNTMKNYKYSKFNNESISNNSIESITEDRYGNLWIATHYGVNKFDKKEEKFTRYTEDEGLCNNYTYGILIDEFNNPWVSTNGGLAKIDVYDNRIINFNVNDGLQSNEFNGYSYFKSKSGEMFFGGINGLNIFNPKDLSKECYSSKVVIESFYINGQPIDIRNGMELKHNEENFSLDFFLPNYENPAKTKYAYILEGVDKKWVYSNYRNYASYTNVKHGKYIFKVKARNSNGIWSEVTEVPITVLRPPWKTWWAYLSYTLIILLIIYVIWNYVTILEGLVNQRTIQLNNKLAENDKLYKKLIENEQFKNKYFINLSHELRSPLNVILSAVQLFKKLCKENKVIEKDTLIKYADVIDRNSNTLLNTINELIDTSKIESGSYRLNITEENIIYLVEDIALSMKQFVESKGIELIIDPEVEEKYIQCDARDIERCIINLISNAVKFTEEGGSIWITIYDKDDFVEISVKDNGSGIAKEYHEIIFNRFGQANNDMSKGKVGSGIGLTLVKSLVELHGGTIKVISEINEGSNFIITLPVKQETIEDKDI</sequence>
<dbReference type="SMART" id="SM00388">
    <property type="entry name" value="HisKA"/>
    <property type="match status" value="1"/>
</dbReference>